<dbReference type="KEGG" id="tmw:THMA_1362"/>
<dbReference type="EnsemblBacteria" id="AAD36410">
    <property type="protein sequence ID" value="AAD36410"/>
    <property type="gene ID" value="TM_1338"/>
</dbReference>
<dbReference type="KEGG" id="tma:TM1338"/>
<accession>Q9X160</accession>
<dbReference type="Proteomes" id="UP000008183">
    <property type="component" value="Chromosome"/>
</dbReference>
<organism evidence="1 2">
    <name type="scientific">Thermotoga maritima (strain ATCC 43589 / DSM 3109 / JCM 10099 / NBRC 100826 / MSB8)</name>
    <dbReference type="NCBI Taxonomy" id="243274"/>
    <lineage>
        <taxon>Bacteria</taxon>
        <taxon>Thermotogati</taxon>
        <taxon>Thermotogota</taxon>
        <taxon>Thermotogae</taxon>
        <taxon>Thermotogales</taxon>
        <taxon>Thermotogaceae</taxon>
        <taxon>Thermotoga</taxon>
    </lineage>
</organism>
<sequence>MVVLYHKAPDMQNLLTSNLKAKNSLKASFPFCLNKKIIFHQYRI</sequence>
<dbReference type="KEGG" id="tmi:THEMA_07655"/>
<dbReference type="InParanoid" id="Q9X160"/>
<dbReference type="AlphaFoldDB" id="Q9X160"/>
<gene>
    <name evidence="1" type="ordered locus">TM_1338</name>
</gene>
<name>Q9X160_THEMA</name>
<keyword evidence="2" id="KW-1185">Reference proteome</keyword>
<dbReference type="PaxDb" id="243274-THEMA_07655"/>
<evidence type="ECO:0000313" key="1">
    <source>
        <dbReference type="EMBL" id="AAD36410.1"/>
    </source>
</evidence>
<dbReference type="PATRIC" id="fig|243274.18.peg.1474"/>
<proteinExistence type="predicted"/>
<protein>
    <submittedName>
        <fullName evidence="1">Uncharacterized protein</fullName>
    </submittedName>
</protein>
<dbReference type="PIR" id="B72266">
    <property type="entry name" value="B72266"/>
</dbReference>
<reference evidence="1 2" key="1">
    <citation type="journal article" date="1999" name="Nature">
        <title>Evidence for lateral gene transfer between Archaea and Bacteria from genome sequence of Thermotoga maritima.</title>
        <authorList>
            <person name="Nelson K.E."/>
            <person name="Clayton R.A."/>
            <person name="Gill S.R."/>
            <person name="Gwinn M.L."/>
            <person name="Dodson R.J."/>
            <person name="Haft D.H."/>
            <person name="Hickey E.K."/>
            <person name="Peterson J.D."/>
            <person name="Nelson W.C."/>
            <person name="Ketchum K.A."/>
            <person name="McDonald L."/>
            <person name="Utterback T.R."/>
            <person name="Malek J.A."/>
            <person name="Linher K.D."/>
            <person name="Garrett M.M."/>
            <person name="Stewart A.M."/>
            <person name="Cotton M.D."/>
            <person name="Pratt M.S."/>
            <person name="Phillips C.A."/>
            <person name="Richardson D."/>
            <person name="Heidelberg J."/>
            <person name="Sutton G.G."/>
            <person name="Fleischmann R.D."/>
            <person name="White O."/>
            <person name="Salzberg S.L."/>
            <person name="Smith H.O."/>
            <person name="Venter J.C."/>
            <person name="Fraser C.M."/>
        </authorList>
    </citation>
    <scope>NUCLEOTIDE SEQUENCE [LARGE SCALE GENOMIC DNA]</scope>
    <source>
        <strain evidence="2">ATCC 43589 / DSM 3109 / JCM 10099 / NBRC 100826 / MSB8</strain>
    </source>
</reference>
<dbReference type="EMBL" id="AE000512">
    <property type="protein sequence ID" value="AAD36410.1"/>
    <property type="molecule type" value="Genomic_DNA"/>
</dbReference>
<evidence type="ECO:0000313" key="2">
    <source>
        <dbReference type="Proteomes" id="UP000008183"/>
    </source>
</evidence>